<dbReference type="SMART" id="SM00398">
    <property type="entry name" value="HMG"/>
    <property type="match status" value="2"/>
</dbReference>
<dbReference type="SUPFAM" id="SSF47095">
    <property type="entry name" value="HMG-box"/>
    <property type="match status" value="2"/>
</dbReference>
<dbReference type="PANTHER" id="PTHR48112">
    <property type="entry name" value="HIGH MOBILITY GROUP PROTEIN DSP1"/>
    <property type="match status" value="1"/>
</dbReference>
<dbReference type="VEuPathDB" id="FungiDB:L203_03695"/>
<dbReference type="InterPro" id="IPR036910">
    <property type="entry name" value="HMG_box_dom_sf"/>
</dbReference>
<dbReference type="Proteomes" id="UP000094043">
    <property type="component" value="Chromosome 4"/>
</dbReference>
<dbReference type="OrthoDB" id="5550281at2759"/>
<keyword evidence="3" id="KW-1185">Reference proteome</keyword>
<evidence type="ECO:0000256" key="1">
    <source>
        <dbReference type="ARBA" id="ARBA00023125"/>
    </source>
</evidence>
<dbReference type="InterPro" id="IPR050342">
    <property type="entry name" value="HMGB"/>
</dbReference>
<keyword evidence="1" id="KW-0238">DNA-binding</keyword>
<dbReference type="GO" id="GO:0003677">
    <property type="term" value="F:DNA binding"/>
    <property type="evidence" value="ECO:0007669"/>
    <property type="project" value="UniProtKB-UniRule"/>
</dbReference>
<gene>
    <name evidence="2" type="ORF">L203_103806</name>
</gene>
<dbReference type="AlphaFoldDB" id="A0A1E3IE68"/>
<dbReference type="KEGG" id="cdep:91088016"/>
<name>A0A1E3IE68_9TREE</name>
<evidence type="ECO:0000313" key="3">
    <source>
        <dbReference type="Proteomes" id="UP000094043"/>
    </source>
</evidence>
<dbReference type="PANTHER" id="PTHR48112:SF22">
    <property type="entry name" value="MITOCHONDRIAL TRANSCRIPTION FACTOR A, ISOFORM B"/>
    <property type="match status" value="1"/>
</dbReference>
<evidence type="ECO:0000313" key="2">
    <source>
        <dbReference type="EMBL" id="WVN88595.1"/>
    </source>
</evidence>
<dbReference type="EMBL" id="CP143787">
    <property type="protein sequence ID" value="WVN88595.1"/>
    <property type="molecule type" value="Genomic_DNA"/>
</dbReference>
<accession>A0A1E3IE68</accession>
<dbReference type="GO" id="GO:0005634">
    <property type="term" value="C:nucleus"/>
    <property type="evidence" value="ECO:0007669"/>
    <property type="project" value="UniProtKB-UniRule"/>
</dbReference>
<dbReference type="GeneID" id="91088016"/>
<reference evidence="2" key="3">
    <citation type="submission" date="2024-01" db="EMBL/GenBank/DDBJ databases">
        <authorList>
            <person name="Coelho M.A."/>
            <person name="David-Palma M."/>
            <person name="Shea T."/>
            <person name="Sun S."/>
            <person name="Cuomo C.A."/>
            <person name="Heitman J."/>
        </authorList>
    </citation>
    <scope>NUCLEOTIDE SEQUENCE</scope>
    <source>
        <strain evidence="2">CBS 7841</strain>
    </source>
</reference>
<dbReference type="CDD" id="cd00084">
    <property type="entry name" value="HMG-box_SF"/>
    <property type="match status" value="1"/>
</dbReference>
<organism evidence="2 3">
    <name type="scientific">Cryptococcus depauperatus CBS 7841</name>
    <dbReference type="NCBI Taxonomy" id="1295531"/>
    <lineage>
        <taxon>Eukaryota</taxon>
        <taxon>Fungi</taxon>
        <taxon>Dikarya</taxon>
        <taxon>Basidiomycota</taxon>
        <taxon>Agaricomycotina</taxon>
        <taxon>Tremellomycetes</taxon>
        <taxon>Tremellales</taxon>
        <taxon>Cryptococcaceae</taxon>
        <taxon>Cryptococcus</taxon>
    </lineage>
</organism>
<reference evidence="2" key="1">
    <citation type="submission" date="2016-06" db="EMBL/GenBank/DDBJ databases">
        <authorList>
            <person name="Cuomo C."/>
            <person name="Litvintseva A."/>
            <person name="Heitman J."/>
            <person name="Chen Y."/>
            <person name="Sun S."/>
            <person name="Springer D."/>
            <person name="Dromer F."/>
            <person name="Young S."/>
            <person name="Zeng Q."/>
            <person name="Chapman S."/>
            <person name="Gujja S."/>
            <person name="Saif S."/>
            <person name="Birren B."/>
        </authorList>
    </citation>
    <scope>NUCLEOTIDE SEQUENCE</scope>
    <source>
        <strain evidence="2">CBS 7841</strain>
    </source>
</reference>
<sequence length="231" mass="25907">MLAVNVFRPVMGVTPMTTRFLSTSSILLKKKTDPTLPEIPKGAPTAYTLWFKEHVAKVSPLYRRPDGKLDMHKLAIEAAPEWASLSSTLKGAFQERATEARKVADKAYLKFWNSTNPEIRSAIEKSTGKKLKAPGGKKAYRQSIAERPGNPGKPLAPYFAFIKDVRESGKLDKLGLDLDGRERSKALAREYGVMWNALSSKEQQVYKDKYHADKVKYDAWKTTQSDLSGKE</sequence>
<dbReference type="InterPro" id="IPR009071">
    <property type="entry name" value="HMG_box_dom"/>
</dbReference>
<protein>
    <submittedName>
        <fullName evidence="2">Uncharacterized protein</fullName>
    </submittedName>
</protein>
<reference evidence="2" key="2">
    <citation type="journal article" date="2022" name="Elife">
        <title>Obligate sexual reproduction of a homothallic fungus closely related to the Cryptococcus pathogenic species complex.</title>
        <authorList>
            <person name="Passer A.R."/>
            <person name="Clancey S.A."/>
            <person name="Shea T."/>
            <person name="David-Palma M."/>
            <person name="Averette A.F."/>
            <person name="Boekhout T."/>
            <person name="Porcel B.M."/>
            <person name="Nowrousian M."/>
            <person name="Cuomo C.A."/>
            <person name="Sun S."/>
            <person name="Heitman J."/>
            <person name="Coelho M.A."/>
        </authorList>
    </citation>
    <scope>NUCLEOTIDE SEQUENCE</scope>
    <source>
        <strain evidence="2">CBS 7841</strain>
    </source>
</reference>
<dbReference type="Gene3D" id="1.10.30.10">
    <property type="entry name" value="High mobility group box domain"/>
    <property type="match status" value="2"/>
</dbReference>
<dbReference type="RefSeq" id="XP_066069295.1">
    <property type="nucleotide sequence ID" value="XM_066213198.1"/>
</dbReference>
<proteinExistence type="predicted"/>
<dbReference type="PROSITE" id="PS50118">
    <property type="entry name" value="HMG_BOX_2"/>
    <property type="match status" value="2"/>
</dbReference>